<proteinExistence type="predicted"/>
<accession>A0AAD5VB26</accession>
<dbReference type="Proteomes" id="UP001212997">
    <property type="component" value="Unassembled WGS sequence"/>
</dbReference>
<gene>
    <name evidence="2" type="ORF">NLI96_g2245</name>
</gene>
<feature type="compositionally biased region" description="Basic and acidic residues" evidence="1">
    <location>
        <begin position="36"/>
        <end position="55"/>
    </location>
</feature>
<feature type="compositionally biased region" description="Polar residues" evidence="1">
    <location>
        <begin position="68"/>
        <end position="77"/>
    </location>
</feature>
<evidence type="ECO:0000313" key="2">
    <source>
        <dbReference type="EMBL" id="KAJ3489269.1"/>
    </source>
</evidence>
<name>A0AAD5VB26_9APHY</name>
<comment type="caution">
    <text evidence="2">The sequence shown here is derived from an EMBL/GenBank/DDBJ whole genome shotgun (WGS) entry which is preliminary data.</text>
</comment>
<organism evidence="2 3">
    <name type="scientific">Meripilus lineatus</name>
    <dbReference type="NCBI Taxonomy" id="2056292"/>
    <lineage>
        <taxon>Eukaryota</taxon>
        <taxon>Fungi</taxon>
        <taxon>Dikarya</taxon>
        <taxon>Basidiomycota</taxon>
        <taxon>Agaricomycotina</taxon>
        <taxon>Agaricomycetes</taxon>
        <taxon>Polyporales</taxon>
        <taxon>Meripilaceae</taxon>
        <taxon>Meripilus</taxon>
    </lineage>
</organism>
<dbReference type="EMBL" id="JANAWD010000049">
    <property type="protein sequence ID" value="KAJ3489269.1"/>
    <property type="molecule type" value="Genomic_DNA"/>
</dbReference>
<evidence type="ECO:0000256" key="1">
    <source>
        <dbReference type="SAM" id="MobiDB-lite"/>
    </source>
</evidence>
<feature type="region of interest" description="Disordered" evidence="1">
    <location>
        <begin position="1"/>
        <end position="77"/>
    </location>
</feature>
<sequence>MRPGYDTAPMTDDEDGEPPVPRGKATIGQAGVKANKNGDKDLTTKGKAKGSKDQSPRNGPRAEGSEGGQNTPTSKSS</sequence>
<keyword evidence="3" id="KW-1185">Reference proteome</keyword>
<reference evidence="2" key="1">
    <citation type="submission" date="2022-07" db="EMBL/GenBank/DDBJ databases">
        <title>Genome Sequence of Physisporinus lineatus.</title>
        <authorList>
            <person name="Buettner E."/>
        </authorList>
    </citation>
    <scope>NUCLEOTIDE SEQUENCE</scope>
    <source>
        <strain evidence="2">VT162</strain>
    </source>
</reference>
<protein>
    <submittedName>
        <fullName evidence="2">Uncharacterized protein</fullName>
    </submittedName>
</protein>
<dbReference type="AlphaFoldDB" id="A0AAD5VB26"/>
<evidence type="ECO:0000313" key="3">
    <source>
        <dbReference type="Proteomes" id="UP001212997"/>
    </source>
</evidence>